<dbReference type="PROSITE" id="PS50878">
    <property type="entry name" value="RT_POL"/>
    <property type="match status" value="1"/>
</dbReference>
<evidence type="ECO:0000256" key="7">
    <source>
        <dbReference type="ARBA" id="ARBA00022695"/>
    </source>
</evidence>
<dbReference type="PANTHER" id="PTHR12066">
    <property type="entry name" value="TELOMERASE REVERSE TRANSCRIPTASE"/>
    <property type="match status" value="1"/>
</dbReference>
<keyword evidence="5 15" id="KW-0158">Chromosome</keyword>
<evidence type="ECO:0000313" key="18">
    <source>
        <dbReference type="EMBL" id="PFH59674.1"/>
    </source>
</evidence>
<dbReference type="GO" id="GO:0042162">
    <property type="term" value="F:telomeric DNA binding"/>
    <property type="evidence" value="ECO:0007669"/>
    <property type="project" value="TreeGrafter"/>
</dbReference>
<dbReference type="Gene3D" id="3.30.70.2630">
    <property type="match status" value="1"/>
</dbReference>
<evidence type="ECO:0000256" key="15">
    <source>
        <dbReference type="RuleBase" id="RU365061"/>
    </source>
</evidence>
<evidence type="ECO:0000313" key="19">
    <source>
        <dbReference type="Proteomes" id="UP000037136"/>
    </source>
</evidence>
<dbReference type="Pfam" id="PF00078">
    <property type="entry name" value="RVT_1"/>
    <property type="match status" value="1"/>
</dbReference>
<dbReference type="GO" id="GO:0007004">
    <property type="term" value="P:telomere maintenance via telomerase"/>
    <property type="evidence" value="ECO:0007669"/>
    <property type="project" value="TreeGrafter"/>
</dbReference>
<evidence type="ECO:0000256" key="5">
    <source>
        <dbReference type="ARBA" id="ARBA00022454"/>
    </source>
</evidence>
<feature type="domain" description="Reverse transcriptase" evidence="17">
    <location>
        <begin position="606"/>
        <end position="938"/>
    </location>
</feature>
<dbReference type="GO" id="GO:0000333">
    <property type="term" value="C:telomerase catalytic core complex"/>
    <property type="evidence" value="ECO:0007669"/>
    <property type="project" value="TreeGrafter"/>
</dbReference>
<dbReference type="PRINTS" id="PR01365">
    <property type="entry name" value="TELOMERASERT"/>
</dbReference>
<dbReference type="Gene3D" id="1.10.357.90">
    <property type="match status" value="1"/>
</dbReference>
<evidence type="ECO:0000256" key="8">
    <source>
        <dbReference type="ARBA" id="ARBA00022723"/>
    </source>
</evidence>
<keyword evidence="8 15" id="KW-0479">Metal-binding</keyword>
<evidence type="ECO:0000256" key="6">
    <source>
        <dbReference type="ARBA" id="ARBA00022679"/>
    </source>
</evidence>
<accession>A0A2A9PEN7</accession>
<feature type="region of interest" description="Disordered" evidence="16">
    <location>
        <begin position="741"/>
        <end position="762"/>
    </location>
</feature>
<keyword evidence="10 15" id="KW-0779">Telomere</keyword>
<evidence type="ECO:0000256" key="9">
    <source>
        <dbReference type="ARBA" id="ARBA00022842"/>
    </source>
</evidence>
<dbReference type="AlphaFoldDB" id="A0A2A9PEN7"/>
<dbReference type="GO" id="GO:0070034">
    <property type="term" value="F:telomerase RNA binding"/>
    <property type="evidence" value="ECO:0007669"/>
    <property type="project" value="TreeGrafter"/>
</dbReference>
<sequence length="1115" mass="126112">MSRGVKRKRKHRDAPTKPCEAQSPRLTPVQRDLLQQQYPTVQTLRAYLISKLPSSSRLRRKKITLLGVRNGCREIETDLARVLDSTLICSPTCPSVPDDGVFQQFLSFSQKADDSNMSLSDGLPAFIEAQSEIVDFVIWLLFRRHKGAVEWPNHMLCDGFRKTNKEGGPRGTTIPGVFSLYPNPQAAALRCYPWPHLLGLLGQSGQKVMVDLLVHCSIFLAVESGHGNYLQLSGAPLPTVLLSNSVHGSPHAARKPSDITLVRSRVFYSRPALTAIGRVRFGFSPFHVLKKCPHVSHPTRRGDGSSPDETDECNELNTRKVMMFLFPRQFGLCNVFTPEMKPAGKDPGFSDYAAREAEMASLLRRDDATNRIRLPKLPRRLRGAASHLVQRLQLLHTRCSYTETLQHYCPTHLDRQLKSKMGRENRTRRTRGRRTKQHQTLALPNQRSLVDVATPACYVSAFCQAVVSKIIPNQFWGDGDTMCHNKATFLHKVDHFIKLRRFESMSLHEISQGIKVADVAWLRPPGDDGGRLSQSDMRKREEIFHEFLYFAFDSLVIPLIRGCFYVTESNTHFNEVFYFRHDVWRLLAAPAIAEFRGKMFEEVEAAKAQEILDSRRLGCGQIRLLPKGGTFRLIMNLKRRKLGKASSKAPGLSINSVLKPIHCVLNLEKDANPSRLGSSLMSVGDAYNRLKRFKQMLGPGNRRFYLAKVDVHAAFDTIPQAAIAKLMAGVLKQRQYVVKKHAEVQPGKRSTSGSSKTGSSKPIRRWHATALAADDDRSFLERLKGPMGGSRPHTVFVENVVHRTYKAESLKSLIAEHVEQNLVRIGKKVFRQSRGIPQGSILSSFLCNYFYADLERRHLGFLDAPDCLLMRLIDDFLLITLDESKAVEFVTTMHRGLPDYGVEVNQDKTLVSFEMHVDDKQVPRVSEGGGFPYCGLLIDGRSLDITKDTKRSDGMAVSKSLTVDFGRSPGHNFQRRMLYAFARRSHPMLYDTSHNSKSAVLQSLNEAFRDVCQRMWAYVRCLPRPQRPSTRLVIETISRMVDVAFRTLSGRLRRLRHPQYAFDIRRNQVLAAARSAFLDVLRQKQTGYSQVISWLQTQVSEDAATPPASISETRK</sequence>
<dbReference type="InterPro" id="IPR021891">
    <property type="entry name" value="Telomerase_RBD"/>
</dbReference>
<comment type="similarity">
    <text evidence="2 15">Belongs to the reverse transcriptase family. Telomerase subfamily.</text>
</comment>
<dbReference type="GO" id="GO:0003720">
    <property type="term" value="F:telomerase activity"/>
    <property type="evidence" value="ECO:0007669"/>
    <property type="project" value="InterPro"/>
</dbReference>
<keyword evidence="12" id="KW-0496">Mitochondrion</keyword>
<comment type="caution">
    <text evidence="18">The sequence shown here is derived from an EMBL/GenBank/DDBJ whole genome shotgun (WGS) entry which is preliminary data.</text>
</comment>
<dbReference type="OrthoDB" id="289721at2759"/>
<evidence type="ECO:0000256" key="13">
    <source>
        <dbReference type="ARBA" id="ARBA00023242"/>
    </source>
</evidence>
<dbReference type="STRING" id="268505.A0A2A9PEN7"/>
<reference evidence="18 19" key="2">
    <citation type="journal article" date="2017" name="Sci. Rep.">
        <title>Ant-infecting Ophiocordyceps genomes reveal a high diversity of potential behavioral manipulation genes and a possible major role for enterotoxins.</title>
        <authorList>
            <person name="de Bekker C."/>
            <person name="Ohm R.A."/>
            <person name="Evans H.C."/>
            <person name="Brachmann A."/>
            <person name="Hughes D.P."/>
        </authorList>
    </citation>
    <scope>NUCLEOTIDE SEQUENCE [LARGE SCALE GENOMIC DNA]</scope>
    <source>
        <strain evidence="18 19">SC16a</strain>
    </source>
</reference>
<evidence type="ECO:0000256" key="16">
    <source>
        <dbReference type="SAM" id="MobiDB-lite"/>
    </source>
</evidence>
<dbReference type="EMBL" id="LAZP02000181">
    <property type="protein sequence ID" value="PFH59674.1"/>
    <property type="molecule type" value="Genomic_DNA"/>
</dbReference>
<evidence type="ECO:0000256" key="10">
    <source>
        <dbReference type="ARBA" id="ARBA00022895"/>
    </source>
</evidence>
<dbReference type="CDD" id="cd01648">
    <property type="entry name" value="TERT"/>
    <property type="match status" value="1"/>
</dbReference>
<comment type="catalytic activity">
    <reaction evidence="14 15">
        <text>DNA(n) + a 2'-deoxyribonucleoside 5'-triphosphate = DNA(n+1) + diphosphate</text>
        <dbReference type="Rhea" id="RHEA:22508"/>
        <dbReference type="Rhea" id="RHEA-COMP:17339"/>
        <dbReference type="Rhea" id="RHEA-COMP:17340"/>
        <dbReference type="ChEBI" id="CHEBI:33019"/>
        <dbReference type="ChEBI" id="CHEBI:61560"/>
        <dbReference type="ChEBI" id="CHEBI:173112"/>
        <dbReference type="EC" id="2.7.7.49"/>
    </reaction>
</comment>
<keyword evidence="9 15" id="KW-0460">Magnesium</keyword>
<keyword evidence="11 15" id="KW-0695">RNA-directed DNA polymerase</keyword>
<evidence type="ECO:0000256" key="12">
    <source>
        <dbReference type="ARBA" id="ARBA00023128"/>
    </source>
</evidence>
<evidence type="ECO:0000256" key="14">
    <source>
        <dbReference type="ARBA" id="ARBA00048173"/>
    </source>
</evidence>
<evidence type="ECO:0000256" key="2">
    <source>
        <dbReference type="ARBA" id="ARBA00008001"/>
    </source>
</evidence>
<gene>
    <name evidence="18" type="ORF">XA68_12026</name>
</gene>
<dbReference type="SUPFAM" id="SSF56672">
    <property type="entry name" value="DNA/RNA polymerases"/>
    <property type="match status" value="1"/>
</dbReference>
<dbReference type="Proteomes" id="UP000037136">
    <property type="component" value="Unassembled WGS sequence"/>
</dbReference>
<evidence type="ECO:0000259" key="17">
    <source>
        <dbReference type="PROSITE" id="PS50878"/>
    </source>
</evidence>
<proteinExistence type="inferred from homology"/>
<evidence type="ECO:0000256" key="4">
    <source>
        <dbReference type="ARBA" id="ARBA00016182"/>
    </source>
</evidence>
<evidence type="ECO:0000256" key="3">
    <source>
        <dbReference type="ARBA" id="ARBA00012493"/>
    </source>
</evidence>
<keyword evidence="19" id="KW-1185">Reference proteome</keyword>
<reference evidence="18 19" key="1">
    <citation type="journal article" date="2015" name="BMC Genomics">
        <title>Gene expression during zombie ant biting behavior reflects the complexity underlying fungal parasitic behavioral manipulation.</title>
        <authorList>
            <person name="de Bekker C."/>
            <person name="Ohm R.A."/>
            <person name="Loreto R.G."/>
            <person name="Sebastian A."/>
            <person name="Albert I."/>
            <person name="Merrow M."/>
            <person name="Brachmann A."/>
            <person name="Hughes D.P."/>
        </authorList>
    </citation>
    <scope>NUCLEOTIDE SEQUENCE [LARGE SCALE GENOMIC DNA]</scope>
    <source>
        <strain evidence="18 19">SC16a</strain>
    </source>
</reference>
<feature type="compositionally biased region" description="Low complexity" evidence="16">
    <location>
        <begin position="750"/>
        <end position="761"/>
    </location>
</feature>
<name>A0A2A9PEN7_OPHUN</name>
<dbReference type="InterPro" id="IPR000477">
    <property type="entry name" value="RT_dom"/>
</dbReference>
<dbReference type="GO" id="GO:0046872">
    <property type="term" value="F:metal ion binding"/>
    <property type="evidence" value="ECO:0007669"/>
    <property type="project" value="UniProtKB-KW"/>
</dbReference>
<feature type="region of interest" description="Disordered" evidence="16">
    <location>
        <begin position="1"/>
        <end position="26"/>
    </location>
</feature>
<protein>
    <recommendedName>
        <fullName evidence="4 15">Telomerase reverse transcriptase</fullName>
        <ecNumber evidence="3 15">2.7.7.49</ecNumber>
    </recommendedName>
    <alternativeName>
        <fullName evidence="15">Telomerase catalytic subunit</fullName>
    </alternativeName>
</protein>
<comment type="subcellular location">
    <subcellularLocation>
        <location evidence="1">Mitochondrion</location>
    </subcellularLocation>
    <subcellularLocation>
        <location evidence="15">Nucleus</location>
    </subcellularLocation>
    <subcellularLocation>
        <location evidence="15">Chromosome</location>
        <location evidence="15">Telomere</location>
    </subcellularLocation>
</comment>
<dbReference type="Gene3D" id="1.10.132.70">
    <property type="match status" value="1"/>
</dbReference>
<dbReference type="EC" id="2.7.7.49" evidence="3 15"/>
<dbReference type="InterPro" id="IPR043502">
    <property type="entry name" value="DNA/RNA_pol_sf"/>
</dbReference>
<dbReference type="SMART" id="SM00975">
    <property type="entry name" value="Telomerase_RBD"/>
    <property type="match status" value="1"/>
</dbReference>
<evidence type="ECO:0000256" key="1">
    <source>
        <dbReference type="ARBA" id="ARBA00004173"/>
    </source>
</evidence>
<dbReference type="Pfam" id="PF12009">
    <property type="entry name" value="Telomerase_RBD"/>
    <property type="match status" value="1"/>
</dbReference>
<organism evidence="18 19">
    <name type="scientific">Ophiocordyceps unilateralis</name>
    <name type="common">Zombie-ant fungus</name>
    <name type="synonym">Torrubia unilateralis</name>
    <dbReference type="NCBI Taxonomy" id="268505"/>
    <lineage>
        <taxon>Eukaryota</taxon>
        <taxon>Fungi</taxon>
        <taxon>Dikarya</taxon>
        <taxon>Ascomycota</taxon>
        <taxon>Pezizomycotina</taxon>
        <taxon>Sordariomycetes</taxon>
        <taxon>Hypocreomycetidae</taxon>
        <taxon>Hypocreales</taxon>
        <taxon>Ophiocordycipitaceae</taxon>
        <taxon>Ophiocordyceps</taxon>
    </lineage>
</organism>
<dbReference type="GO" id="GO:0005739">
    <property type="term" value="C:mitochondrion"/>
    <property type="evidence" value="ECO:0007669"/>
    <property type="project" value="UniProtKB-SubCell"/>
</dbReference>
<keyword evidence="13 15" id="KW-0539">Nucleus</keyword>
<dbReference type="GO" id="GO:0000781">
    <property type="term" value="C:chromosome, telomeric region"/>
    <property type="evidence" value="ECO:0007669"/>
    <property type="project" value="UniProtKB-SubCell"/>
</dbReference>
<keyword evidence="7 15" id="KW-0548">Nucleotidyltransferase</keyword>
<keyword evidence="6 15" id="KW-0808">Transferase</keyword>
<dbReference type="InterPro" id="IPR003545">
    <property type="entry name" value="Telomerase_RT"/>
</dbReference>
<evidence type="ECO:0000256" key="11">
    <source>
        <dbReference type="ARBA" id="ARBA00022918"/>
    </source>
</evidence>
<feature type="compositionally biased region" description="Basic residues" evidence="16">
    <location>
        <begin position="1"/>
        <end position="12"/>
    </location>
</feature>
<comment type="function">
    <text evidence="15">Telomerase is a ribonucleoprotein enzyme essential for the replication of chromosome termini in most eukaryotes. It elongates telomeres. It is a reverse transcriptase that adds simple sequence repeats to chromosome ends by copying a template sequence within the RNA component of the enzyme.</text>
</comment>
<dbReference type="PANTHER" id="PTHR12066:SF0">
    <property type="entry name" value="TELOMERASE REVERSE TRANSCRIPTASE"/>
    <property type="match status" value="1"/>
</dbReference>